<gene>
    <name evidence="1" type="ORF">KP005_17710</name>
</gene>
<reference evidence="1 2" key="1">
    <citation type="submission" date="2021-06" db="EMBL/GenBank/DDBJ databases">
        <title>Gemonas diversity in paddy soil.</title>
        <authorList>
            <person name="Liu G."/>
        </authorList>
    </citation>
    <scope>NUCLEOTIDE SEQUENCE [LARGE SCALE GENOMIC DNA]</scope>
    <source>
        <strain evidence="1 2">RG29</strain>
    </source>
</reference>
<name>A0ABX8JP01_9BACT</name>
<evidence type="ECO:0000313" key="2">
    <source>
        <dbReference type="Proteomes" id="UP000683493"/>
    </source>
</evidence>
<proteinExistence type="predicted"/>
<accession>A0ABX8JP01</accession>
<dbReference type="Proteomes" id="UP000683493">
    <property type="component" value="Chromosome"/>
</dbReference>
<evidence type="ECO:0000313" key="1">
    <source>
        <dbReference type="EMBL" id="QWV97155.1"/>
    </source>
</evidence>
<dbReference type="EMBL" id="CP076724">
    <property type="protein sequence ID" value="QWV97155.1"/>
    <property type="molecule type" value="Genomic_DNA"/>
</dbReference>
<keyword evidence="2" id="KW-1185">Reference proteome</keyword>
<sequence length="124" mass="13809">MNSDNLERLADLPLNYREDQRGNLDPQVRELNLKLGLQSALDLLRDPRAALLAGGALALFYKRKYALASLLVGGMVLQRALSRAGAAGGGEREAARKRREIEFERRTLKAQRGDYGKLEVIAFK</sequence>
<organism evidence="1 2">
    <name type="scientific">Geomonas diazotrophica</name>
    <dbReference type="NCBI Taxonomy" id="2843197"/>
    <lineage>
        <taxon>Bacteria</taxon>
        <taxon>Pseudomonadati</taxon>
        <taxon>Thermodesulfobacteriota</taxon>
        <taxon>Desulfuromonadia</taxon>
        <taxon>Geobacterales</taxon>
        <taxon>Geobacteraceae</taxon>
        <taxon>Geomonas</taxon>
    </lineage>
</organism>
<protein>
    <submittedName>
        <fullName evidence="1">Uncharacterized protein</fullName>
    </submittedName>
</protein>